<gene>
    <name evidence="2" type="ORF">SHERM_26518</name>
</gene>
<keyword evidence="3" id="KW-1185">Reference proteome</keyword>
<organism evidence="2 3">
    <name type="scientific">Striga hermonthica</name>
    <name type="common">Purple witchweed</name>
    <name type="synonym">Buchnera hermonthica</name>
    <dbReference type="NCBI Taxonomy" id="68872"/>
    <lineage>
        <taxon>Eukaryota</taxon>
        <taxon>Viridiplantae</taxon>
        <taxon>Streptophyta</taxon>
        <taxon>Embryophyta</taxon>
        <taxon>Tracheophyta</taxon>
        <taxon>Spermatophyta</taxon>
        <taxon>Magnoliopsida</taxon>
        <taxon>eudicotyledons</taxon>
        <taxon>Gunneridae</taxon>
        <taxon>Pentapetalae</taxon>
        <taxon>asterids</taxon>
        <taxon>lamiids</taxon>
        <taxon>Lamiales</taxon>
        <taxon>Orobanchaceae</taxon>
        <taxon>Buchnereae</taxon>
        <taxon>Striga</taxon>
    </lineage>
</organism>
<feature type="region of interest" description="Disordered" evidence="1">
    <location>
        <begin position="1"/>
        <end position="20"/>
    </location>
</feature>
<evidence type="ECO:0000313" key="3">
    <source>
        <dbReference type="Proteomes" id="UP001153555"/>
    </source>
</evidence>
<dbReference type="AlphaFoldDB" id="A0A9N7NJP6"/>
<evidence type="ECO:0000313" key="2">
    <source>
        <dbReference type="EMBL" id="CAA0831135.1"/>
    </source>
</evidence>
<dbReference type="Pfam" id="PF03087">
    <property type="entry name" value="BPS1"/>
    <property type="match status" value="1"/>
</dbReference>
<dbReference type="GO" id="GO:0048367">
    <property type="term" value="P:shoot system development"/>
    <property type="evidence" value="ECO:0007669"/>
    <property type="project" value="InterPro"/>
</dbReference>
<dbReference type="InterPro" id="IPR004320">
    <property type="entry name" value="BPS1_pln"/>
</dbReference>
<comment type="caution">
    <text evidence="2">The sequence shown here is derived from an EMBL/GenBank/DDBJ whole genome shotgun (WGS) entry which is preliminary data.</text>
</comment>
<dbReference type="GO" id="GO:0048364">
    <property type="term" value="P:root development"/>
    <property type="evidence" value="ECO:0007669"/>
    <property type="project" value="InterPro"/>
</dbReference>
<dbReference type="Proteomes" id="UP001153555">
    <property type="component" value="Unassembled WGS sequence"/>
</dbReference>
<reference evidence="2" key="1">
    <citation type="submission" date="2019-12" db="EMBL/GenBank/DDBJ databases">
        <authorList>
            <person name="Scholes J."/>
        </authorList>
    </citation>
    <scope>NUCLEOTIDE SEQUENCE</scope>
</reference>
<dbReference type="PANTHER" id="PTHR33070:SF129">
    <property type="entry name" value="DUF241 DOMAIN PROTEIN"/>
    <property type="match status" value="1"/>
</dbReference>
<dbReference type="PANTHER" id="PTHR33070">
    <property type="entry name" value="OS06G0725500 PROTEIN"/>
    <property type="match status" value="1"/>
</dbReference>
<sequence>MASFHVRSKSFPSQSHPKVNDVEDHLERLKASQATSTSSICANLASLKDLHDSINNIIQMPSAQQALIGDEGQNLINELLDGSLMLVDLCALSRDIVQLTKESVQDLGSAFRRNKVETESSADISAYLASRKKINKMVKKCIKNLKASNKNTTTLSPIGTMLKEAESLDFSILKSLLIVLSGQNESPGEKSWSALLSKITQTGRVHSVIKQESETDDLCALNIHKSLKNTDSKTMMKQLKASEMSIQEIGECLEALFGSLMKTRVSLLNVLSH</sequence>
<dbReference type="OrthoDB" id="1701699at2759"/>
<evidence type="ECO:0000256" key="1">
    <source>
        <dbReference type="SAM" id="MobiDB-lite"/>
    </source>
</evidence>
<protein>
    <submittedName>
        <fullName evidence="2">Uncharacterized protein</fullName>
    </submittedName>
</protein>
<proteinExistence type="predicted"/>
<dbReference type="EMBL" id="CACSLK010027831">
    <property type="protein sequence ID" value="CAA0831135.1"/>
    <property type="molecule type" value="Genomic_DNA"/>
</dbReference>
<accession>A0A9N7NJP6</accession>
<name>A0A9N7NJP6_STRHE</name>